<dbReference type="AlphaFoldDB" id="A0A392R4H5"/>
<dbReference type="Proteomes" id="UP000265520">
    <property type="component" value="Unassembled WGS sequence"/>
</dbReference>
<name>A0A392R4H5_9FABA</name>
<evidence type="ECO:0000313" key="2">
    <source>
        <dbReference type="Proteomes" id="UP000265520"/>
    </source>
</evidence>
<proteinExistence type="predicted"/>
<keyword evidence="2" id="KW-1185">Reference proteome</keyword>
<evidence type="ECO:0000313" key="1">
    <source>
        <dbReference type="EMBL" id="MCI31129.1"/>
    </source>
</evidence>
<organism evidence="1 2">
    <name type="scientific">Trifolium medium</name>
    <dbReference type="NCBI Taxonomy" id="97028"/>
    <lineage>
        <taxon>Eukaryota</taxon>
        <taxon>Viridiplantae</taxon>
        <taxon>Streptophyta</taxon>
        <taxon>Embryophyta</taxon>
        <taxon>Tracheophyta</taxon>
        <taxon>Spermatophyta</taxon>
        <taxon>Magnoliopsida</taxon>
        <taxon>eudicotyledons</taxon>
        <taxon>Gunneridae</taxon>
        <taxon>Pentapetalae</taxon>
        <taxon>rosids</taxon>
        <taxon>fabids</taxon>
        <taxon>Fabales</taxon>
        <taxon>Fabaceae</taxon>
        <taxon>Papilionoideae</taxon>
        <taxon>50 kb inversion clade</taxon>
        <taxon>NPAAA clade</taxon>
        <taxon>Hologalegina</taxon>
        <taxon>IRL clade</taxon>
        <taxon>Trifolieae</taxon>
        <taxon>Trifolium</taxon>
    </lineage>
</organism>
<sequence length="81" mass="9633">MGWGDEDFVEMRLRRERYESNEWIATAFPSMNAQILHNFPCWRAAPSLLRDAQVAVTPFQLEFLYWRTAPDILRYAQLPEV</sequence>
<protein>
    <submittedName>
        <fullName evidence="1">Uncharacterized protein</fullName>
    </submittedName>
</protein>
<comment type="caution">
    <text evidence="1">The sequence shown here is derived from an EMBL/GenBank/DDBJ whole genome shotgun (WGS) entry which is preliminary data.</text>
</comment>
<dbReference type="EMBL" id="LXQA010184838">
    <property type="protein sequence ID" value="MCI31129.1"/>
    <property type="molecule type" value="Genomic_DNA"/>
</dbReference>
<accession>A0A392R4H5</accession>
<reference evidence="1 2" key="1">
    <citation type="journal article" date="2018" name="Front. Plant Sci.">
        <title>Red Clover (Trifolium pratense) and Zigzag Clover (T. medium) - A Picture of Genomic Similarities and Differences.</title>
        <authorList>
            <person name="Dluhosova J."/>
            <person name="Istvanek J."/>
            <person name="Nedelnik J."/>
            <person name="Repkova J."/>
        </authorList>
    </citation>
    <scope>NUCLEOTIDE SEQUENCE [LARGE SCALE GENOMIC DNA]</scope>
    <source>
        <strain evidence="2">cv. 10/8</strain>
        <tissue evidence="1">Leaf</tissue>
    </source>
</reference>
<feature type="non-terminal residue" evidence="1">
    <location>
        <position position="81"/>
    </location>
</feature>